<dbReference type="RefSeq" id="WP_064956053.1">
    <property type="nucleotide sequence ID" value="NZ_LZEM01000018.1"/>
</dbReference>
<proteinExistence type="predicted"/>
<dbReference type="EMBL" id="LZEM01000018">
    <property type="protein sequence ID" value="OAZ40947.1"/>
    <property type="molecule type" value="Genomic_DNA"/>
</dbReference>
<evidence type="ECO:0000313" key="1">
    <source>
        <dbReference type="EMBL" id="OAZ40947.1"/>
    </source>
</evidence>
<reference evidence="2" key="1">
    <citation type="submission" date="2016-06" db="EMBL/GenBank/DDBJ databases">
        <title>Genome sequencing of cellulolytic organisms.</title>
        <authorList>
            <person name="Bohra V."/>
            <person name="Dafale N.A."/>
            <person name="Purohit H.J."/>
        </authorList>
    </citation>
    <scope>NUCLEOTIDE SEQUENCE [LARGE SCALE GENOMIC DNA]</scope>
    <source>
        <strain evidence="2">ND21</strain>
    </source>
</reference>
<dbReference type="Proteomes" id="UP000093918">
    <property type="component" value="Unassembled WGS sequence"/>
</dbReference>
<organism evidence="1 2">
    <name type="scientific">Microbacterium arborescens</name>
    <dbReference type="NCBI Taxonomy" id="33883"/>
    <lineage>
        <taxon>Bacteria</taxon>
        <taxon>Bacillati</taxon>
        <taxon>Actinomycetota</taxon>
        <taxon>Actinomycetes</taxon>
        <taxon>Micrococcales</taxon>
        <taxon>Microbacteriaceae</taxon>
        <taxon>Microbacterium</taxon>
    </lineage>
</organism>
<comment type="caution">
    <text evidence="1">The sequence shown here is derived from an EMBL/GenBank/DDBJ whole genome shotgun (WGS) entry which is preliminary data.</text>
</comment>
<sequence>MKTPDVRVKLNSAAVIALMQSAGIAADIGGRTEAIAAAAGPGFEATVTTNRDRVVGFVRTETPEARKAEAEHRALSKAIDSGR</sequence>
<protein>
    <submittedName>
        <fullName evidence="1">Uncharacterized protein</fullName>
    </submittedName>
</protein>
<accession>A0ABX2WIA1</accession>
<name>A0ABX2WIA1_9MICO</name>
<keyword evidence="2" id="KW-1185">Reference proteome</keyword>
<gene>
    <name evidence="1" type="ORF">A9Z40_03125</name>
</gene>
<evidence type="ECO:0000313" key="2">
    <source>
        <dbReference type="Proteomes" id="UP000093918"/>
    </source>
</evidence>